<evidence type="ECO:0000313" key="1">
    <source>
        <dbReference type="Proteomes" id="UP000887565"/>
    </source>
</evidence>
<sequence length="106" mass="11274">MNKFLKLTLDDILSLAPVPAEKLMHLQPVEMGTESEATATLDHNLADIREETKAENITATDVAPSAPVVDLSICLATPVALPSPLMIPTVAQSDTQWTALAPTLKA</sequence>
<evidence type="ECO:0000313" key="2">
    <source>
        <dbReference type="WBParaSite" id="nRc.2.0.1.t20515-RA"/>
    </source>
</evidence>
<proteinExistence type="predicted"/>
<dbReference type="AlphaFoldDB" id="A0A915J288"/>
<dbReference type="WBParaSite" id="nRc.2.0.1.t20515-RA">
    <property type="protein sequence ID" value="nRc.2.0.1.t20515-RA"/>
    <property type="gene ID" value="nRc.2.0.1.g20515"/>
</dbReference>
<keyword evidence="1" id="KW-1185">Reference proteome</keyword>
<name>A0A915J288_ROMCU</name>
<accession>A0A915J288</accession>
<organism evidence="1 2">
    <name type="scientific">Romanomermis culicivorax</name>
    <name type="common">Nematode worm</name>
    <dbReference type="NCBI Taxonomy" id="13658"/>
    <lineage>
        <taxon>Eukaryota</taxon>
        <taxon>Metazoa</taxon>
        <taxon>Ecdysozoa</taxon>
        <taxon>Nematoda</taxon>
        <taxon>Enoplea</taxon>
        <taxon>Dorylaimia</taxon>
        <taxon>Mermithida</taxon>
        <taxon>Mermithoidea</taxon>
        <taxon>Mermithidae</taxon>
        <taxon>Romanomermis</taxon>
    </lineage>
</organism>
<dbReference type="Proteomes" id="UP000887565">
    <property type="component" value="Unplaced"/>
</dbReference>
<reference evidence="2" key="1">
    <citation type="submission" date="2022-11" db="UniProtKB">
        <authorList>
            <consortium name="WormBaseParasite"/>
        </authorList>
    </citation>
    <scope>IDENTIFICATION</scope>
</reference>
<protein>
    <submittedName>
        <fullName evidence="2">Uncharacterized protein</fullName>
    </submittedName>
</protein>